<evidence type="ECO:0000256" key="5">
    <source>
        <dbReference type="ARBA" id="ARBA00022833"/>
    </source>
</evidence>
<dbReference type="Proteomes" id="UP000038045">
    <property type="component" value="Unplaced"/>
</dbReference>
<dbReference type="InterPro" id="IPR006026">
    <property type="entry name" value="Peptidase_Metallo"/>
</dbReference>
<evidence type="ECO:0000256" key="7">
    <source>
        <dbReference type="ARBA" id="ARBA00023157"/>
    </source>
</evidence>
<dbReference type="GO" id="GO:0004222">
    <property type="term" value="F:metalloendopeptidase activity"/>
    <property type="evidence" value="ECO:0007669"/>
    <property type="project" value="UniProtKB-UniRule"/>
</dbReference>
<evidence type="ECO:0000256" key="3">
    <source>
        <dbReference type="ARBA" id="ARBA00022723"/>
    </source>
</evidence>
<feature type="binding site" evidence="8">
    <location>
        <position position="246"/>
    </location>
    <ligand>
        <name>Zn(2+)</name>
        <dbReference type="ChEBI" id="CHEBI:29105"/>
        <note>catalytic</note>
    </ligand>
</feature>
<proteinExistence type="predicted"/>
<feature type="binding site" evidence="8">
    <location>
        <position position="256"/>
    </location>
    <ligand>
        <name>Zn(2+)</name>
        <dbReference type="ChEBI" id="CHEBI:29105"/>
        <note>catalytic</note>
    </ligand>
</feature>
<evidence type="ECO:0000256" key="6">
    <source>
        <dbReference type="ARBA" id="ARBA00023049"/>
    </source>
</evidence>
<dbReference type="AlphaFoldDB" id="A0A0N4Z5I4"/>
<evidence type="ECO:0000313" key="12">
    <source>
        <dbReference type="WBParaSite" id="PTRK_0000237120.1"/>
    </source>
</evidence>
<keyword evidence="3 8" id="KW-0479">Metal-binding</keyword>
<reference evidence="12" key="1">
    <citation type="submission" date="2017-02" db="UniProtKB">
        <authorList>
            <consortium name="WormBaseParasite"/>
        </authorList>
    </citation>
    <scope>IDENTIFICATION</scope>
</reference>
<feature type="binding site" evidence="8">
    <location>
        <position position="250"/>
    </location>
    <ligand>
        <name>Zn(2+)</name>
        <dbReference type="ChEBI" id="CHEBI:29105"/>
        <note>catalytic</note>
    </ligand>
</feature>
<organism evidence="11 12">
    <name type="scientific">Parastrongyloides trichosuri</name>
    <name type="common">Possum-specific nematode worm</name>
    <dbReference type="NCBI Taxonomy" id="131310"/>
    <lineage>
        <taxon>Eukaryota</taxon>
        <taxon>Metazoa</taxon>
        <taxon>Ecdysozoa</taxon>
        <taxon>Nematoda</taxon>
        <taxon>Chromadorea</taxon>
        <taxon>Rhabditida</taxon>
        <taxon>Tylenchina</taxon>
        <taxon>Panagrolaimomorpha</taxon>
        <taxon>Strongyloidoidea</taxon>
        <taxon>Strongyloididae</taxon>
        <taxon>Parastrongyloides</taxon>
    </lineage>
</organism>
<accession>A0A0N4Z5I4</accession>
<dbReference type="Gene3D" id="3.40.390.10">
    <property type="entry name" value="Collagenase (Catalytic Domain)"/>
    <property type="match status" value="1"/>
</dbReference>
<dbReference type="InterPro" id="IPR001506">
    <property type="entry name" value="Peptidase_M12A"/>
</dbReference>
<keyword evidence="11" id="KW-1185">Reference proteome</keyword>
<keyword evidence="6 8" id="KW-0482">Metalloprotease</keyword>
<evidence type="ECO:0000256" key="2">
    <source>
        <dbReference type="ARBA" id="ARBA00022670"/>
    </source>
</evidence>
<dbReference type="InterPro" id="IPR035914">
    <property type="entry name" value="Sperma_CUB_dom_sf"/>
</dbReference>
<evidence type="ECO:0000256" key="1">
    <source>
        <dbReference type="ARBA" id="ARBA00022536"/>
    </source>
</evidence>
<evidence type="ECO:0000256" key="8">
    <source>
        <dbReference type="PROSITE-ProRule" id="PRU01211"/>
    </source>
</evidence>
<dbReference type="GO" id="GO:0006508">
    <property type="term" value="P:proteolysis"/>
    <property type="evidence" value="ECO:0007669"/>
    <property type="project" value="UniProtKB-KW"/>
</dbReference>
<dbReference type="InterPro" id="IPR024079">
    <property type="entry name" value="MetalloPept_cat_dom_sf"/>
</dbReference>
<comment type="cofactor">
    <cofactor evidence="8 9">
        <name>Zn(2+)</name>
        <dbReference type="ChEBI" id="CHEBI:29105"/>
    </cofactor>
    <text evidence="8 9">Binds 1 zinc ion per subunit.</text>
</comment>
<evidence type="ECO:0000256" key="9">
    <source>
        <dbReference type="RuleBase" id="RU361183"/>
    </source>
</evidence>
<keyword evidence="4 8" id="KW-0378">Hydrolase</keyword>
<name>A0A0N4Z5I4_PARTI</name>
<dbReference type="SMART" id="SM00235">
    <property type="entry name" value="ZnMc"/>
    <property type="match status" value="1"/>
</dbReference>
<evidence type="ECO:0000256" key="4">
    <source>
        <dbReference type="ARBA" id="ARBA00022801"/>
    </source>
</evidence>
<dbReference type="PANTHER" id="PTHR10127">
    <property type="entry name" value="DISCOIDIN, CUB, EGF, LAMININ , AND ZINC METALLOPROTEASE DOMAIN CONTAINING"/>
    <property type="match status" value="1"/>
</dbReference>
<dbReference type="PRINTS" id="PR00480">
    <property type="entry name" value="ASTACIN"/>
</dbReference>
<feature type="domain" description="Peptidase M12A" evidence="10">
    <location>
        <begin position="154"/>
        <end position="355"/>
    </location>
</feature>
<evidence type="ECO:0000313" key="11">
    <source>
        <dbReference type="Proteomes" id="UP000038045"/>
    </source>
</evidence>
<dbReference type="GO" id="GO:0008270">
    <property type="term" value="F:zinc ion binding"/>
    <property type="evidence" value="ECO:0007669"/>
    <property type="project" value="UniProtKB-UniRule"/>
</dbReference>
<dbReference type="SUPFAM" id="SSF55486">
    <property type="entry name" value="Metalloproteases ('zincins'), catalytic domain"/>
    <property type="match status" value="1"/>
</dbReference>
<evidence type="ECO:0000259" key="10">
    <source>
        <dbReference type="PROSITE" id="PS51864"/>
    </source>
</evidence>
<keyword evidence="7" id="KW-1015">Disulfide bond</keyword>
<dbReference type="PANTHER" id="PTHR10127:SF780">
    <property type="entry name" value="METALLOENDOPEPTIDASE"/>
    <property type="match status" value="1"/>
</dbReference>
<keyword evidence="2 8" id="KW-0645">Protease</keyword>
<dbReference type="Pfam" id="PF01400">
    <property type="entry name" value="Astacin"/>
    <property type="match status" value="1"/>
</dbReference>
<dbReference type="PROSITE" id="PS51864">
    <property type="entry name" value="ASTACIN"/>
    <property type="match status" value="1"/>
</dbReference>
<dbReference type="EC" id="3.4.24.-" evidence="9"/>
<protein>
    <recommendedName>
        <fullName evidence="9">Metalloendopeptidase</fullName>
        <ecNumber evidence="9">3.4.24.-</ecNumber>
    </recommendedName>
</protein>
<keyword evidence="5 8" id="KW-0862">Zinc</keyword>
<keyword evidence="1" id="KW-0245">EGF-like domain</keyword>
<feature type="active site" evidence="8">
    <location>
        <position position="247"/>
    </location>
</feature>
<dbReference type="SUPFAM" id="SSF49854">
    <property type="entry name" value="Spermadhesin, CUB domain"/>
    <property type="match status" value="1"/>
</dbReference>
<sequence length="524" mass="60968">MQRSQLVYQDTNGVPCNNDFHINFNGSFQCHGNAYPKNDIHLNLKFHHTGGGTAELVTQDINVDHGVFHCQTTFGSPTRKELYMEITFNHSCCEESKNTNCNNVCEWRLPNEAFSCGKPIINEESILFSNTDEMLNNEKNSFISSQLLFKRSKRSIYVNKRGNWTFPIIYAIDKELNNRTILSALNYISKHTCMTFKNSENNSLKKAQVIFVKNDSCSSFIGKPKNNFSDIFLTKSCSIKFRSVIHEIFHMLGMYHEHQRYDRDNYVEIFNDSIPEEWKDEFIKKYSGKYFSTFNFSYDYGSIMHYPSGTTKGKDKIMLKVKNIDPYNKMIGQSIKPSFSDLRILNLYYCQKNCSFSKWDCKNGGYRHWKSCTRCVCPRGYGGFKCTDSVYLPRSKGCNKQELEATDIINKLIENGYKNCNYRIIAKPNENIYINLYSVKTENKTTCISKQGLEIRYLEDKGITGLCLCGSYYDIQIISPSNEVYIEYYGLHKSHYFSLVYHVNPKHSFHKPSIWHGNTRFDIK</sequence>
<dbReference type="WBParaSite" id="PTRK_0000237120.1">
    <property type="protein sequence ID" value="PTRK_0000237120.1"/>
    <property type="gene ID" value="PTRK_0000237120"/>
</dbReference>
<comment type="caution">
    <text evidence="8">Lacks conserved residue(s) required for the propagation of feature annotation.</text>
</comment>
<dbReference type="Gene3D" id="2.60.120.290">
    <property type="entry name" value="Spermadhesin, CUB domain"/>
    <property type="match status" value="1"/>
</dbReference>